<dbReference type="AlphaFoldDB" id="A0A9P9BKK5"/>
<gene>
    <name evidence="2" type="ORF">B0I36DRAFT_334239</name>
</gene>
<proteinExistence type="predicted"/>
<sequence>MVTILGPAVTAALADEIILRLLLLLLLLFTSGLWRLVVAAGVGVVVVVELYRLEPRWTAELLPVLAGSSAAWTEVVMVAVAVAVAATAAAAAAGVGCVRI</sequence>
<accession>A0A9P9BKK5</accession>
<dbReference type="Proteomes" id="UP000756346">
    <property type="component" value="Unassembled WGS sequence"/>
</dbReference>
<reference evidence="2" key="1">
    <citation type="journal article" date="2021" name="Nat. Commun.">
        <title>Genetic determinants of endophytism in the Arabidopsis root mycobiome.</title>
        <authorList>
            <person name="Mesny F."/>
            <person name="Miyauchi S."/>
            <person name="Thiergart T."/>
            <person name="Pickel B."/>
            <person name="Atanasova L."/>
            <person name="Karlsson M."/>
            <person name="Huettel B."/>
            <person name="Barry K.W."/>
            <person name="Haridas S."/>
            <person name="Chen C."/>
            <person name="Bauer D."/>
            <person name="Andreopoulos W."/>
            <person name="Pangilinan J."/>
            <person name="LaButti K."/>
            <person name="Riley R."/>
            <person name="Lipzen A."/>
            <person name="Clum A."/>
            <person name="Drula E."/>
            <person name="Henrissat B."/>
            <person name="Kohler A."/>
            <person name="Grigoriev I.V."/>
            <person name="Martin F.M."/>
            <person name="Hacquard S."/>
        </authorList>
    </citation>
    <scope>NUCLEOTIDE SEQUENCE</scope>
    <source>
        <strain evidence="2">MPI-CAGE-CH-0230</strain>
    </source>
</reference>
<dbReference type="GeneID" id="70184869"/>
<name>A0A9P9BKK5_9PEZI</name>
<feature type="transmembrane region" description="Helical" evidence="1">
    <location>
        <begin position="71"/>
        <end position="98"/>
    </location>
</feature>
<keyword evidence="1" id="KW-0472">Membrane</keyword>
<organism evidence="2 3">
    <name type="scientific">Microdochium trichocladiopsis</name>
    <dbReference type="NCBI Taxonomy" id="1682393"/>
    <lineage>
        <taxon>Eukaryota</taxon>
        <taxon>Fungi</taxon>
        <taxon>Dikarya</taxon>
        <taxon>Ascomycota</taxon>
        <taxon>Pezizomycotina</taxon>
        <taxon>Sordariomycetes</taxon>
        <taxon>Xylariomycetidae</taxon>
        <taxon>Xylariales</taxon>
        <taxon>Microdochiaceae</taxon>
        <taxon>Microdochium</taxon>
    </lineage>
</organism>
<comment type="caution">
    <text evidence="2">The sequence shown here is derived from an EMBL/GenBank/DDBJ whole genome shotgun (WGS) entry which is preliminary data.</text>
</comment>
<evidence type="ECO:0000313" key="2">
    <source>
        <dbReference type="EMBL" id="KAH7021311.1"/>
    </source>
</evidence>
<feature type="non-terminal residue" evidence="2">
    <location>
        <position position="100"/>
    </location>
</feature>
<evidence type="ECO:0000313" key="3">
    <source>
        <dbReference type="Proteomes" id="UP000756346"/>
    </source>
</evidence>
<protein>
    <submittedName>
        <fullName evidence="2">Uncharacterized protein</fullName>
    </submittedName>
</protein>
<keyword evidence="1" id="KW-1133">Transmembrane helix</keyword>
<feature type="transmembrane region" description="Helical" evidence="1">
    <location>
        <begin position="21"/>
        <end position="51"/>
    </location>
</feature>
<dbReference type="RefSeq" id="XP_046007512.1">
    <property type="nucleotide sequence ID" value="XM_046155323.1"/>
</dbReference>
<keyword evidence="1" id="KW-0812">Transmembrane</keyword>
<evidence type="ECO:0000256" key="1">
    <source>
        <dbReference type="SAM" id="Phobius"/>
    </source>
</evidence>
<keyword evidence="3" id="KW-1185">Reference proteome</keyword>
<dbReference type="EMBL" id="JAGTJQ010000010">
    <property type="protein sequence ID" value="KAH7021311.1"/>
    <property type="molecule type" value="Genomic_DNA"/>
</dbReference>